<evidence type="ECO:0000313" key="1">
    <source>
        <dbReference type="EMBL" id="VFQ83743.1"/>
    </source>
</evidence>
<dbReference type="EMBL" id="OOIL02002583">
    <property type="protein sequence ID" value="VFQ83743.1"/>
    <property type="molecule type" value="Genomic_DNA"/>
</dbReference>
<organism evidence="1 2">
    <name type="scientific">Cuscuta campestris</name>
    <dbReference type="NCBI Taxonomy" id="132261"/>
    <lineage>
        <taxon>Eukaryota</taxon>
        <taxon>Viridiplantae</taxon>
        <taxon>Streptophyta</taxon>
        <taxon>Embryophyta</taxon>
        <taxon>Tracheophyta</taxon>
        <taxon>Spermatophyta</taxon>
        <taxon>Magnoliopsida</taxon>
        <taxon>eudicotyledons</taxon>
        <taxon>Gunneridae</taxon>
        <taxon>Pentapetalae</taxon>
        <taxon>asterids</taxon>
        <taxon>lamiids</taxon>
        <taxon>Solanales</taxon>
        <taxon>Convolvulaceae</taxon>
        <taxon>Cuscuteae</taxon>
        <taxon>Cuscuta</taxon>
        <taxon>Cuscuta subgen. Grammica</taxon>
        <taxon>Cuscuta sect. Cleistogrammica</taxon>
    </lineage>
</organism>
<dbReference type="AlphaFoldDB" id="A0A484M4P3"/>
<accession>A0A484M4P3</accession>
<evidence type="ECO:0000313" key="2">
    <source>
        <dbReference type="Proteomes" id="UP000595140"/>
    </source>
</evidence>
<dbReference type="PANTHER" id="PTHR34206:SF1">
    <property type="entry name" value="OS10G0390701 PROTEIN"/>
    <property type="match status" value="1"/>
</dbReference>
<gene>
    <name evidence="1" type="ORF">CCAM_LOCUS25519</name>
</gene>
<dbReference type="Proteomes" id="UP000595140">
    <property type="component" value="Unassembled WGS sequence"/>
</dbReference>
<name>A0A484M4P3_9ASTE</name>
<dbReference type="OrthoDB" id="581210at2759"/>
<sequence>MAAAVSSPITAISMASAQARRGKQDATKTVLARSGNRVSINNNILSKKAATSPSLSSSAANHEIKQVFEDGPKGIVCYRDESGEVTCEGYDEGPRFCPQFSRFSCNPRDSETIDHLQKCWLQRH</sequence>
<reference evidence="1 2" key="1">
    <citation type="submission" date="2018-04" db="EMBL/GenBank/DDBJ databases">
        <authorList>
            <person name="Vogel A."/>
        </authorList>
    </citation>
    <scope>NUCLEOTIDE SEQUENCE [LARGE SCALE GENOMIC DNA]</scope>
</reference>
<keyword evidence="2" id="KW-1185">Reference proteome</keyword>
<proteinExistence type="predicted"/>
<protein>
    <submittedName>
        <fullName evidence="1">Uncharacterized protein</fullName>
    </submittedName>
</protein>
<dbReference type="PANTHER" id="PTHR34206">
    <property type="entry name" value="OS06G0193300 PROTEIN"/>
    <property type="match status" value="1"/>
</dbReference>